<dbReference type="Pfam" id="PF10536">
    <property type="entry name" value="PMD"/>
    <property type="match status" value="1"/>
</dbReference>
<dbReference type="InterPro" id="IPR019557">
    <property type="entry name" value="AminoTfrase-like_pln_mobile"/>
</dbReference>
<evidence type="ECO:0000313" key="3">
    <source>
        <dbReference type="EMBL" id="CAD1823070.1"/>
    </source>
</evidence>
<evidence type="ECO:0000259" key="2">
    <source>
        <dbReference type="Pfam" id="PF10536"/>
    </source>
</evidence>
<accession>A0A6V7NWY5</accession>
<name>A0A6V7NWY5_ANACO</name>
<organism evidence="3">
    <name type="scientific">Ananas comosus var. bracteatus</name>
    <name type="common">red pineapple</name>
    <dbReference type="NCBI Taxonomy" id="296719"/>
    <lineage>
        <taxon>Eukaryota</taxon>
        <taxon>Viridiplantae</taxon>
        <taxon>Streptophyta</taxon>
        <taxon>Embryophyta</taxon>
        <taxon>Tracheophyta</taxon>
        <taxon>Spermatophyta</taxon>
        <taxon>Magnoliopsida</taxon>
        <taxon>Liliopsida</taxon>
        <taxon>Poales</taxon>
        <taxon>Bromeliaceae</taxon>
        <taxon>Bromelioideae</taxon>
        <taxon>Ananas</taxon>
    </lineage>
</organism>
<feature type="compositionally biased region" description="Basic and acidic residues" evidence="1">
    <location>
        <begin position="342"/>
        <end position="367"/>
    </location>
</feature>
<sequence length="367" mass="41622">MFLSSRNLEFFDLRQSRTEPFKTPTQIMKFANTKYLTRFAGQSPAPVTRNEHTACLLYWLCHNLFYTRSQKINRDFVPIAIGLANCEKLALGVYFLAFVYREIFDSIKPLSSGEGLAIGSGLRIYFPSRCRTSLDIDSAHHFDTYGLALGCPKPISSGHPYEFSNYFKVFYESRPHHLISWSPFAERVTGPSWLLTRYEAIQGELASSRASEYSDVCTGQIFYGQYCVNRPPTKSTTEADRLAAIGNRLQCFFKLVSFRPNHIGVVGFPFTTSWDAFCERNFVPIASHALHKVLHLEAEVNPQPILIDSSSSNVSNGSPPLSPSVKQTPSGRSSRVRFASKKMSDIERQARREARLDKKREAERKQT</sequence>
<gene>
    <name evidence="3" type="ORF">CB5_LOCUS6281</name>
</gene>
<proteinExistence type="predicted"/>
<evidence type="ECO:0000256" key="1">
    <source>
        <dbReference type="SAM" id="MobiDB-lite"/>
    </source>
</evidence>
<feature type="compositionally biased region" description="Low complexity" evidence="1">
    <location>
        <begin position="307"/>
        <end position="325"/>
    </location>
</feature>
<feature type="region of interest" description="Disordered" evidence="1">
    <location>
        <begin position="307"/>
        <end position="367"/>
    </location>
</feature>
<dbReference type="AlphaFoldDB" id="A0A6V7NWY5"/>
<protein>
    <recommendedName>
        <fullName evidence="2">Aminotransferase-like plant mobile domain-containing protein</fullName>
    </recommendedName>
</protein>
<reference evidence="3" key="1">
    <citation type="submission" date="2020-07" db="EMBL/GenBank/DDBJ databases">
        <authorList>
            <person name="Lin J."/>
        </authorList>
    </citation>
    <scope>NUCLEOTIDE SEQUENCE</scope>
</reference>
<dbReference type="EMBL" id="LR862142">
    <property type="protein sequence ID" value="CAD1823070.1"/>
    <property type="molecule type" value="Genomic_DNA"/>
</dbReference>
<feature type="domain" description="Aminotransferase-like plant mobile" evidence="2">
    <location>
        <begin position="28"/>
        <end position="103"/>
    </location>
</feature>